<organism evidence="8 9">
    <name type="scientific">Bacillus thuringiensis serovar mexicanensis</name>
    <dbReference type="NCBI Taxonomy" id="180868"/>
    <lineage>
        <taxon>Bacteria</taxon>
        <taxon>Bacillati</taxon>
        <taxon>Bacillota</taxon>
        <taxon>Bacilli</taxon>
        <taxon>Bacillales</taxon>
        <taxon>Bacillaceae</taxon>
        <taxon>Bacillus</taxon>
        <taxon>Bacillus cereus group</taxon>
    </lineage>
</organism>
<reference evidence="8 9" key="1">
    <citation type="submission" date="2016-10" db="EMBL/GenBank/DDBJ databases">
        <title>Comparative genomics of Bacillus thuringiensis reveals a path to pathogens against multiple invertebrate hosts.</title>
        <authorList>
            <person name="Zheng J."/>
            <person name="Gao Q."/>
            <person name="Liu H."/>
            <person name="Peng D."/>
            <person name="Ruan L."/>
            <person name="Sun M."/>
        </authorList>
    </citation>
    <scope>NUCLEOTIDE SEQUENCE [LARGE SCALE GENOMIC DNA]</scope>
    <source>
        <strain evidence="8">BGSC 4AC1</strain>
    </source>
</reference>
<comment type="similarity">
    <text evidence="2 7">Belongs to the group II decarboxylase family.</text>
</comment>
<proteinExistence type="inferred from homology"/>
<dbReference type="Proteomes" id="UP000195152">
    <property type="component" value="Unassembled WGS sequence"/>
</dbReference>
<name>A0A2C9YG31_BACTU</name>
<dbReference type="SUPFAM" id="SSF53383">
    <property type="entry name" value="PLP-dependent transferases"/>
    <property type="match status" value="1"/>
</dbReference>
<evidence type="ECO:0000256" key="1">
    <source>
        <dbReference type="ARBA" id="ARBA00001933"/>
    </source>
</evidence>
<dbReference type="GO" id="GO:0019752">
    <property type="term" value="P:carboxylic acid metabolic process"/>
    <property type="evidence" value="ECO:0007669"/>
    <property type="project" value="InterPro"/>
</dbReference>
<sequence>MQDEMNNQLENKELFKLAKLYSYDYIDNLENMDVIPSEETIKNLDNFDESFPSEPCAPQQILDTLHKFGSKATAVKSGGKYFGFVNGGILPVTLATKWLTDTWDQNSGLFVMSPIASKLEEVCEKWLTELFGFPNGTAAGFVSGSSVATICAITAARNELLLKQGYEVNEKGLFGAPKIRVVLGEQAHSSVWKALSILGIGTDLCEVVPTDKQGRIIVEEMPKLDSNTLVIAQAGNVTGGAFDPIKEICSLANEAGAWVHIDGAFGLWAAASKDKQSLVEGVENADSWSVDAHKTLNAPFDSGIVLCKNRNALVGAMQATGSYLEYSEQRDGMLYVPELSKRARSVELWAAFKYLGKSGIECLVDGLCENTKYFSERLSEEGFTIKNEVLFNQIVVTTSEPRETEETLKNIQISGKCYCSGADWDGKPAIRISLCSWKTSKKDIDECVEIFKKSRNKVLLEHV</sequence>
<dbReference type="InterPro" id="IPR015422">
    <property type="entry name" value="PyrdxlP-dep_Trfase_small"/>
</dbReference>
<dbReference type="GO" id="GO:0008483">
    <property type="term" value="F:transaminase activity"/>
    <property type="evidence" value="ECO:0007669"/>
    <property type="project" value="UniProtKB-KW"/>
</dbReference>
<evidence type="ECO:0000256" key="2">
    <source>
        <dbReference type="ARBA" id="ARBA00009533"/>
    </source>
</evidence>
<dbReference type="InterPro" id="IPR010977">
    <property type="entry name" value="Aromatic_deC"/>
</dbReference>
<keyword evidence="8" id="KW-0808">Transferase</keyword>
<dbReference type="Gene3D" id="3.90.1150.10">
    <property type="entry name" value="Aspartate Aminotransferase, domain 1"/>
    <property type="match status" value="1"/>
</dbReference>
<evidence type="ECO:0000313" key="9">
    <source>
        <dbReference type="Proteomes" id="UP000195152"/>
    </source>
</evidence>
<dbReference type="EMBL" id="NFCF01000053">
    <property type="protein sequence ID" value="OTW52689.1"/>
    <property type="molecule type" value="Genomic_DNA"/>
</dbReference>
<keyword evidence="3" id="KW-0210">Decarboxylase</keyword>
<evidence type="ECO:0000256" key="5">
    <source>
        <dbReference type="ARBA" id="ARBA00023239"/>
    </source>
</evidence>
<dbReference type="InterPro" id="IPR015421">
    <property type="entry name" value="PyrdxlP-dep_Trfase_major"/>
</dbReference>
<evidence type="ECO:0000256" key="7">
    <source>
        <dbReference type="RuleBase" id="RU000382"/>
    </source>
</evidence>
<dbReference type="PANTHER" id="PTHR11999:SF70">
    <property type="entry name" value="MIP05841P"/>
    <property type="match status" value="1"/>
</dbReference>
<keyword evidence="8" id="KW-0032">Aminotransferase</keyword>
<dbReference type="InterPro" id="IPR015424">
    <property type="entry name" value="PyrdxlP-dep_Trfase"/>
</dbReference>
<keyword evidence="5 7" id="KW-0456">Lyase</keyword>
<dbReference type="Gene3D" id="3.40.640.10">
    <property type="entry name" value="Type I PLP-dependent aspartate aminotransferase-like (Major domain)"/>
    <property type="match status" value="1"/>
</dbReference>
<comment type="caution">
    <text evidence="8">The sequence shown here is derived from an EMBL/GenBank/DDBJ whole genome shotgun (WGS) entry which is preliminary data.</text>
</comment>
<dbReference type="InterPro" id="IPR002129">
    <property type="entry name" value="PyrdxlP-dep_de-COase"/>
</dbReference>
<keyword evidence="4 6" id="KW-0663">Pyridoxal phosphate</keyword>
<dbReference type="PANTHER" id="PTHR11999">
    <property type="entry name" value="GROUP II PYRIDOXAL-5-PHOSPHATE DECARBOXYLASE"/>
    <property type="match status" value="1"/>
</dbReference>
<dbReference type="Pfam" id="PF00282">
    <property type="entry name" value="Pyridoxal_deC"/>
    <property type="match status" value="1"/>
</dbReference>
<accession>A0A2C9YG31</accession>
<evidence type="ECO:0000256" key="4">
    <source>
        <dbReference type="ARBA" id="ARBA00022898"/>
    </source>
</evidence>
<dbReference type="AlphaFoldDB" id="A0A2C9YG31"/>
<evidence type="ECO:0000313" key="8">
    <source>
        <dbReference type="EMBL" id="OTW52689.1"/>
    </source>
</evidence>
<dbReference type="GO" id="GO:0004058">
    <property type="term" value="F:aromatic-L-amino-acid decarboxylase activity"/>
    <property type="evidence" value="ECO:0007669"/>
    <property type="project" value="UniProtKB-ARBA"/>
</dbReference>
<feature type="modified residue" description="N6-(pyridoxal phosphate)lysine" evidence="6">
    <location>
        <position position="294"/>
    </location>
</feature>
<evidence type="ECO:0000256" key="6">
    <source>
        <dbReference type="PIRSR" id="PIRSR602129-50"/>
    </source>
</evidence>
<comment type="cofactor">
    <cofactor evidence="1 6 7">
        <name>pyridoxal 5'-phosphate</name>
        <dbReference type="ChEBI" id="CHEBI:597326"/>
    </cofactor>
</comment>
<dbReference type="GO" id="GO:0030170">
    <property type="term" value="F:pyridoxal phosphate binding"/>
    <property type="evidence" value="ECO:0007669"/>
    <property type="project" value="InterPro"/>
</dbReference>
<protein>
    <submittedName>
        <fullName evidence="8">Aspartate aminotransferase family protein</fullName>
    </submittedName>
</protein>
<gene>
    <name evidence="8" type="ORF">BK699_05870</name>
</gene>
<evidence type="ECO:0000256" key="3">
    <source>
        <dbReference type="ARBA" id="ARBA00022793"/>
    </source>
</evidence>